<feature type="transmembrane region" description="Helical" evidence="8">
    <location>
        <begin position="141"/>
        <end position="162"/>
    </location>
</feature>
<organism evidence="9 10">
    <name type="scientific">Alkalicoccobacillus plakortidis</name>
    <dbReference type="NCBI Taxonomy" id="444060"/>
    <lineage>
        <taxon>Bacteria</taxon>
        <taxon>Bacillati</taxon>
        <taxon>Bacillota</taxon>
        <taxon>Bacilli</taxon>
        <taxon>Bacillales</taxon>
        <taxon>Bacillaceae</taxon>
        <taxon>Alkalicoccobacillus</taxon>
    </lineage>
</organism>
<feature type="transmembrane region" description="Helical" evidence="8">
    <location>
        <begin position="302"/>
        <end position="323"/>
    </location>
</feature>
<feature type="transmembrane region" description="Helical" evidence="8">
    <location>
        <begin position="40"/>
        <end position="61"/>
    </location>
</feature>
<dbReference type="PANTHER" id="PTHR34975">
    <property type="entry name" value="SPORE GERMINATION PROTEIN A2"/>
    <property type="match status" value="1"/>
</dbReference>
<keyword evidence="5 8" id="KW-0812">Transmembrane</keyword>
<evidence type="ECO:0000256" key="3">
    <source>
        <dbReference type="ARBA" id="ARBA00022448"/>
    </source>
</evidence>
<keyword evidence="10" id="KW-1185">Reference proteome</keyword>
<gene>
    <name evidence="9" type="ORF">NDM98_19875</name>
</gene>
<dbReference type="Proteomes" id="UP001203665">
    <property type="component" value="Unassembled WGS sequence"/>
</dbReference>
<keyword evidence="3" id="KW-0813">Transport</keyword>
<sequence>MDQKKGISLIHFFWFFVQAQIGAGLFTLPYIVFQQALTDGWISVLIAGLISQVMIVILWSVSNNYPNLTFYEFQKHILGNKIGKSVIFLYSLYFIVITITLLVFFKTLIDAWVLPHTPDVVKLILFTIPALYLLNSPIKIIASFMTITAPILFLAPICAAFAFSDSEPLYLLPLLETEWGGIWKGALSSSFAMQGFLILPIIYPFVSGTSKEKLLTATYANIFVTTFYTFIVVSCYIYFSPGQFEVLPEPFLYMIKTISFTLFERVDLIFLAFWSIIVLSTLTILLYSASTGLEIIFNRSNTRLFSILIGCIVISLSMIPQNLLSIRRIFHYNEYAGILFAIFIPIFLFTYDRLVKGTPFIKIKRP</sequence>
<evidence type="ECO:0000256" key="6">
    <source>
        <dbReference type="ARBA" id="ARBA00022989"/>
    </source>
</evidence>
<evidence type="ECO:0000313" key="9">
    <source>
        <dbReference type="EMBL" id="MCM2677478.1"/>
    </source>
</evidence>
<comment type="caution">
    <text evidence="9">The sequence shown here is derived from an EMBL/GenBank/DDBJ whole genome shotgun (WGS) entry which is preliminary data.</text>
</comment>
<comment type="subcellular location">
    <subcellularLocation>
        <location evidence="1">Membrane</location>
        <topology evidence="1">Multi-pass membrane protein</topology>
    </subcellularLocation>
</comment>
<protein>
    <submittedName>
        <fullName evidence="9">Spore germination protein</fullName>
    </submittedName>
</protein>
<dbReference type="Gene3D" id="1.20.1740.10">
    <property type="entry name" value="Amino acid/polyamine transporter I"/>
    <property type="match status" value="1"/>
</dbReference>
<dbReference type="PANTHER" id="PTHR34975:SF2">
    <property type="entry name" value="SPORE GERMINATION PROTEIN A2"/>
    <property type="match status" value="1"/>
</dbReference>
<reference evidence="9" key="1">
    <citation type="submission" date="2022-06" db="EMBL/GenBank/DDBJ databases">
        <title>Alkalicoccobacillus porphyridii sp. nov., isolated from a marine red alga, Porphyridium purpureum and reclassification of Shouchella plakortidis and Shouchella gibsonii as Alkalicoccobacillus plakortidis comb. nov. and Alkalicoccobacillus gibsonii comb. nov.</title>
        <authorList>
            <person name="Kim K.H."/>
            <person name="Lee J.K."/>
            <person name="Han D.M."/>
            <person name="Baek J.H."/>
            <person name="Jeon C.O."/>
        </authorList>
    </citation>
    <scope>NUCLEOTIDE SEQUENCE</scope>
    <source>
        <strain evidence="9">DSM 19153</strain>
    </source>
</reference>
<evidence type="ECO:0000256" key="4">
    <source>
        <dbReference type="ARBA" id="ARBA00022544"/>
    </source>
</evidence>
<evidence type="ECO:0000256" key="7">
    <source>
        <dbReference type="ARBA" id="ARBA00023136"/>
    </source>
</evidence>
<dbReference type="InterPro" id="IPR004761">
    <property type="entry name" value="Spore_GerAB"/>
</dbReference>
<feature type="transmembrane region" description="Helical" evidence="8">
    <location>
        <begin position="111"/>
        <end position="134"/>
    </location>
</feature>
<keyword evidence="6 8" id="KW-1133">Transmembrane helix</keyword>
<name>A0ABT0XNJ5_9BACI</name>
<dbReference type="EMBL" id="JAMQJY010000004">
    <property type="protein sequence ID" value="MCM2677478.1"/>
    <property type="molecule type" value="Genomic_DNA"/>
</dbReference>
<feature type="transmembrane region" description="Helical" evidence="8">
    <location>
        <begin position="335"/>
        <end position="355"/>
    </location>
</feature>
<dbReference type="Pfam" id="PF03845">
    <property type="entry name" value="Spore_permease"/>
    <property type="match status" value="1"/>
</dbReference>
<keyword evidence="4" id="KW-0309">Germination</keyword>
<proteinExistence type="inferred from homology"/>
<keyword evidence="7 8" id="KW-0472">Membrane</keyword>
<accession>A0ABT0XNJ5</accession>
<evidence type="ECO:0000256" key="5">
    <source>
        <dbReference type="ARBA" id="ARBA00022692"/>
    </source>
</evidence>
<evidence type="ECO:0000313" key="10">
    <source>
        <dbReference type="Proteomes" id="UP001203665"/>
    </source>
</evidence>
<comment type="similarity">
    <text evidence="2">Belongs to the amino acid-polyamine-organocation (APC) superfamily. Spore germination protein (SGP) (TC 2.A.3.9) family.</text>
</comment>
<evidence type="ECO:0000256" key="8">
    <source>
        <dbReference type="SAM" id="Phobius"/>
    </source>
</evidence>
<feature type="transmembrane region" description="Helical" evidence="8">
    <location>
        <begin position="182"/>
        <end position="206"/>
    </location>
</feature>
<evidence type="ECO:0000256" key="2">
    <source>
        <dbReference type="ARBA" id="ARBA00007998"/>
    </source>
</evidence>
<dbReference type="RefSeq" id="WP_251611284.1">
    <property type="nucleotide sequence ID" value="NZ_JAMQJY010000004.1"/>
</dbReference>
<feature type="transmembrane region" description="Helical" evidence="8">
    <location>
        <begin position="12"/>
        <end position="34"/>
    </location>
</feature>
<feature type="transmembrane region" description="Helical" evidence="8">
    <location>
        <begin position="82"/>
        <end position="105"/>
    </location>
</feature>
<dbReference type="NCBIfam" id="TIGR00912">
    <property type="entry name" value="2A0309"/>
    <property type="match status" value="1"/>
</dbReference>
<feature type="transmembrane region" description="Helical" evidence="8">
    <location>
        <begin position="218"/>
        <end position="239"/>
    </location>
</feature>
<evidence type="ECO:0000256" key="1">
    <source>
        <dbReference type="ARBA" id="ARBA00004141"/>
    </source>
</evidence>
<feature type="transmembrane region" description="Helical" evidence="8">
    <location>
        <begin position="268"/>
        <end position="290"/>
    </location>
</feature>